<name>A0A6C0GGT6_9BACT</name>
<accession>A0A6C0GGT6</accession>
<protein>
    <recommendedName>
        <fullName evidence="3">PorT family protein</fullName>
    </recommendedName>
</protein>
<evidence type="ECO:0000313" key="2">
    <source>
        <dbReference type="Proteomes" id="UP000480178"/>
    </source>
</evidence>
<dbReference type="RefSeq" id="WP_162443218.1">
    <property type="nucleotide sequence ID" value="NZ_CP048222.1"/>
</dbReference>
<organism evidence="1 2">
    <name type="scientific">Rhodocytophaga rosea</name>
    <dbReference type="NCBI Taxonomy" id="2704465"/>
    <lineage>
        <taxon>Bacteria</taxon>
        <taxon>Pseudomonadati</taxon>
        <taxon>Bacteroidota</taxon>
        <taxon>Cytophagia</taxon>
        <taxon>Cytophagales</taxon>
        <taxon>Rhodocytophagaceae</taxon>
        <taxon>Rhodocytophaga</taxon>
    </lineage>
</organism>
<gene>
    <name evidence="1" type="ORF">GXP67_11235</name>
</gene>
<dbReference type="InterPro" id="IPR011250">
    <property type="entry name" value="OMP/PagP_B-barrel"/>
</dbReference>
<dbReference type="EMBL" id="CP048222">
    <property type="protein sequence ID" value="QHT67177.1"/>
    <property type="molecule type" value="Genomic_DNA"/>
</dbReference>
<dbReference type="KEGG" id="rhoz:GXP67_11235"/>
<proteinExistence type="predicted"/>
<reference evidence="1 2" key="1">
    <citation type="submission" date="2020-01" db="EMBL/GenBank/DDBJ databases">
        <authorList>
            <person name="Kim M.K."/>
        </authorList>
    </citation>
    <scope>NUCLEOTIDE SEQUENCE [LARGE SCALE GENOMIC DNA]</scope>
    <source>
        <strain evidence="1 2">172606-1</strain>
    </source>
</reference>
<sequence length="213" mass="23785">MSVCLAHAQSSEAKKVSRFLEIGVSANAYRGDLGIKNPKWSSAFQAGLKLNFKKRFNSHFNVAIGSVTGQNPDYRFEGTDATPATPNLFFKTNFVAANYDLQVHLLKYKGIMVYVSQGIGLIRYEPKDAENQSLGDNFESRVANETYGNVSLLLPTQAGVNYIFNNGYGVGLQAGRLNLQTDYLDNISQWGNRKKKDNALLFRFSFMIPLTFE</sequence>
<keyword evidence="2" id="KW-1185">Reference proteome</keyword>
<evidence type="ECO:0008006" key="3">
    <source>
        <dbReference type="Google" id="ProtNLM"/>
    </source>
</evidence>
<dbReference type="Proteomes" id="UP000480178">
    <property type="component" value="Chromosome"/>
</dbReference>
<dbReference type="AlphaFoldDB" id="A0A6C0GGT6"/>
<dbReference type="Gene3D" id="2.40.160.20">
    <property type="match status" value="1"/>
</dbReference>
<evidence type="ECO:0000313" key="1">
    <source>
        <dbReference type="EMBL" id="QHT67177.1"/>
    </source>
</evidence>
<dbReference type="SUPFAM" id="SSF56925">
    <property type="entry name" value="OMPA-like"/>
    <property type="match status" value="1"/>
</dbReference>